<name>A0AAD9YA58_COLKA</name>
<organism evidence="2 3">
    <name type="scientific">Colletotrichum kahawae</name>
    <name type="common">Coffee berry disease fungus</name>
    <dbReference type="NCBI Taxonomy" id="34407"/>
    <lineage>
        <taxon>Eukaryota</taxon>
        <taxon>Fungi</taxon>
        <taxon>Dikarya</taxon>
        <taxon>Ascomycota</taxon>
        <taxon>Pezizomycotina</taxon>
        <taxon>Sordariomycetes</taxon>
        <taxon>Hypocreomycetidae</taxon>
        <taxon>Glomerellales</taxon>
        <taxon>Glomerellaceae</taxon>
        <taxon>Colletotrichum</taxon>
        <taxon>Colletotrichum gloeosporioides species complex</taxon>
    </lineage>
</organism>
<evidence type="ECO:0000313" key="3">
    <source>
        <dbReference type="Proteomes" id="UP001281614"/>
    </source>
</evidence>
<feature type="region of interest" description="Disordered" evidence="1">
    <location>
        <begin position="30"/>
        <end position="50"/>
    </location>
</feature>
<dbReference type="AlphaFoldDB" id="A0AAD9YA58"/>
<evidence type="ECO:0000313" key="2">
    <source>
        <dbReference type="EMBL" id="KAK2754155.1"/>
    </source>
</evidence>
<proteinExistence type="predicted"/>
<comment type="caution">
    <text evidence="2">The sequence shown here is derived from an EMBL/GenBank/DDBJ whole genome shotgun (WGS) entry which is preliminary data.</text>
</comment>
<keyword evidence="3" id="KW-1185">Reference proteome</keyword>
<sequence>MCVFVEPLGAEMRQRSRHLRPLYTEPPDAGPNQIAWISRSPVPDSSRRDQAGHLPMQFAQRAGEFACCGHKSPDWILQRRHRQYLQQMPQGPHVVESYAVISFFSLLYPSAKPSQIKDELDCSNNVESTSSSGTGNVKLDAQLTADPIRRWKWLGGCPFGTRLPSPVDAALPYLWDRGEVLLRPKLDQNEQISHGPLDFAERMKALGRVPGILR</sequence>
<dbReference type="Proteomes" id="UP001281614">
    <property type="component" value="Unassembled WGS sequence"/>
</dbReference>
<reference evidence="2" key="1">
    <citation type="submission" date="2023-02" db="EMBL/GenBank/DDBJ databases">
        <title>Colletotrichum kahawae CIFC_Que2 genome sequencing and assembly.</title>
        <authorList>
            <person name="Baroncelli R."/>
        </authorList>
    </citation>
    <scope>NUCLEOTIDE SEQUENCE</scope>
    <source>
        <strain evidence="2">CIFC_Que2</strain>
    </source>
</reference>
<gene>
    <name evidence="2" type="ORF">CKAH01_06093</name>
</gene>
<dbReference type="EMBL" id="VYYT01000234">
    <property type="protein sequence ID" value="KAK2754155.1"/>
    <property type="molecule type" value="Genomic_DNA"/>
</dbReference>
<accession>A0AAD9YA58</accession>
<evidence type="ECO:0000256" key="1">
    <source>
        <dbReference type="SAM" id="MobiDB-lite"/>
    </source>
</evidence>
<protein>
    <submittedName>
        <fullName evidence="2">Uncharacterized protein</fullName>
    </submittedName>
</protein>